<accession>A0A645EL55</accession>
<sequence length="80" mass="8878">MNTRAGADIDNVVSGANRIFIVLDYNDGITQITQVDKRTQQALVIALMQTDRRFIQHVHYTDQTRADLACQTNTLGLTAG</sequence>
<protein>
    <submittedName>
        <fullName evidence="1">Uncharacterized protein</fullName>
    </submittedName>
</protein>
<comment type="caution">
    <text evidence="1">The sequence shown here is derived from an EMBL/GenBank/DDBJ whole genome shotgun (WGS) entry which is preliminary data.</text>
</comment>
<reference evidence="1" key="1">
    <citation type="submission" date="2019-08" db="EMBL/GenBank/DDBJ databases">
        <authorList>
            <person name="Kucharzyk K."/>
            <person name="Murdoch R.W."/>
            <person name="Higgins S."/>
            <person name="Loffler F."/>
        </authorList>
    </citation>
    <scope>NUCLEOTIDE SEQUENCE</scope>
</reference>
<gene>
    <name evidence="1" type="ORF">SDC9_149723</name>
</gene>
<dbReference type="AlphaFoldDB" id="A0A645EL55"/>
<organism evidence="1">
    <name type="scientific">bioreactor metagenome</name>
    <dbReference type="NCBI Taxonomy" id="1076179"/>
    <lineage>
        <taxon>unclassified sequences</taxon>
        <taxon>metagenomes</taxon>
        <taxon>ecological metagenomes</taxon>
    </lineage>
</organism>
<name>A0A645EL55_9ZZZZ</name>
<dbReference type="EMBL" id="VSSQ01048464">
    <property type="protein sequence ID" value="MPN02507.1"/>
    <property type="molecule type" value="Genomic_DNA"/>
</dbReference>
<proteinExistence type="predicted"/>
<dbReference type="AntiFam" id="ANF00159">
    <property type="entry name" value="Shadow ORF (opposite uvrA)"/>
</dbReference>
<evidence type="ECO:0000313" key="1">
    <source>
        <dbReference type="EMBL" id="MPN02507.1"/>
    </source>
</evidence>